<keyword evidence="2" id="KW-0805">Transcription regulation</keyword>
<evidence type="ECO:0000256" key="4">
    <source>
        <dbReference type="ARBA" id="ARBA00023163"/>
    </source>
</evidence>
<reference evidence="7 8" key="1">
    <citation type="submission" date="2020-03" db="EMBL/GenBank/DDBJ databases">
        <title>Sequencing the genomes of 1000 actinobacteria strains.</title>
        <authorList>
            <person name="Klenk H.-P."/>
        </authorList>
    </citation>
    <scope>NUCLEOTIDE SEQUENCE [LARGE SCALE GENOMIC DNA]</scope>
    <source>
        <strain evidence="7 8">DSM 45668</strain>
    </source>
</reference>
<evidence type="ECO:0000313" key="8">
    <source>
        <dbReference type="Proteomes" id="UP000754495"/>
    </source>
</evidence>
<dbReference type="EMBL" id="JAANOU010000001">
    <property type="protein sequence ID" value="NIH80805.1"/>
    <property type="molecule type" value="Genomic_DNA"/>
</dbReference>
<keyword evidence="4" id="KW-0804">Transcription</keyword>
<evidence type="ECO:0000259" key="6">
    <source>
        <dbReference type="PROSITE" id="PS50977"/>
    </source>
</evidence>
<evidence type="ECO:0000256" key="5">
    <source>
        <dbReference type="PROSITE-ProRule" id="PRU00335"/>
    </source>
</evidence>
<dbReference type="PANTHER" id="PTHR30055">
    <property type="entry name" value="HTH-TYPE TRANSCRIPTIONAL REGULATOR RUTR"/>
    <property type="match status" value="1"/>
</dbReference>
<comment type="caution">
    <text evidence="7">The sequence shown here is derived from an EMBL/GenBank/DDBJ whole genome shotgun (WGS) entry which is preliminary data.</text>
</comment>
<keyword evidence="8" id="KW-1185">Reference proteome</keyword>
<dbReference type="Gene3D" id="1.10.357.10">
    <property type="entry name" value="Tetracycline Repressor, domain 2"/>
    <property type="match status" value="1"/>
</dbReference>
<sequence>MRGPTVAGQERRTEILRRAAPLFAQKGISGCTVRDIAEVAGILSGSLYHYFDSKDTMVSEIVSAYLRSLVERYEITMASAVDGRARLHALILDSLEASRDHPHASEIYQGNRGYFAAHEQCSPTRELATRIFETWQEAITLGVEEGAFRRDVNPRVFHRFLRDAVFLSPRWFHPSEAYGIEQLAADTARVFLDGFTAP</sequence>
<keyword evidence="1" id="KW-0678">Repressor</keyword>
<evidence type="ECO:0000256" key="1">
    <source>
        <dbReference type="ARBA" id="ARBA00022491"/>
    </source>
</evidence>
<proteinExistence type="predicted"/>
<dbReference type="PANTHER" id="PTHR30055:SF175">
    <property type="entry name" value="HTH-TYPE TRANSCRIPTIONAL REPRESSOR KSTR2"/>
    <property type="match status" value="1"/>
</dbReference>
<dbReference type="InterPro" id="IPR050109">
    <property type="entry name" value="HTH-type_TetR-like_transc_reg"/>
</dbReference>
<dbReference type="Pfam" id="PF00440">
    <property type="entry name" value="TetR_N"/>
    <property type="match status" value="1"/>
</dbReference>
<keyword evidence="3 5" id="KW-0238">DNA-binding</keyword>
<evidence type="ECO:0000256" key="2">
    <source>
        <dbReference type="ARBA" id="ARBA00023015"/>
    </source>
</evidence>
<name>A0ABX0SW14_9PSEU</name>
<accession>A0ABX0SW14</accession>
<dbReference type="Gene3D" id="1.10.10.60">
    <property type="entry name" value="Homeodomain-like"/>
    <property type="match status" value="1"/>
</dbReference>
<dbReference type="PRINTS" id="PR00455">
    <property type="entry name" value="HTHTETR"/>
</dbReference>
<dbReference type="Pfam" id="PF17932">
    <property type="entry name" value="TetR_C_24"/>
    <property type="match status" value="1"/>
</dbReference>
<feature type="domain" description="HTH tetR-type" evidence="6">
    <location>
        <begin position="9"/>
        <end position="69"/>
    </location>
</feature>
<organism evidence="7 8">
    <name type="scientific">Amycolatopsis viridis</name>
    <dbReference type="NCBI Taxonomy" id="185678"/>
    <lineage>
        <taxon>Bacteria</taxon>
        <taxon>Bacillati</taxon>
        <taxon>Actinomycetota</taxon>
        <taxon>Actinomycetes</taxon>
        <taxon>Pseudonocardiales</taxon>
        <taxon>Pseudonocardiaceae</taxon>
        <taxon>Amycolatopsis</taxon>
    </lineage>
</organism>
<feature type="DNA-binding region" description="H-T-H motif" evidence="5">
    <location>
        <begin position="32"/>
        <end position="51"/>
    </location>
</feature>
<evidence type="ECO:0000313" key="7">
    <source>
        <dbReference type="EMBL" id="NIH80805.1"/>
    </source>
</evidence>
<evidence type="ECO:0000256" key="3">
    <source>
        <dbReference type="ARBA" id="ARBA00023125"/>
    </source>
</evidence>
<gene>
    <name evidence="7" type="ORF">FHX46_003335</name>
</gene>
<dbReference type="InterPro" id="IPR041490">
    <property type="entry name" value="KstR2_TetR_C"/>
</dbReference>
<dbReference type="SUPFAM" id="SSF48498">
    <property type="entry name" value="Tetracyclin repressor-like, C-terminal domain"/>
    <property type="match status" value="1"/>
</dbReference>
<protein>
    <submittedName>
        <fullName evidence="7">AcrR family transcriptional regulator</fullName>
    </submittedName>
</protein>
<dbReference type="InterPro" id="IPR009057">
    <property type="entry name" value="Homeodomain-like_sf"/>
</dbReference>
<dbReference type="SUPFAM" id="SSF46689">
    <property type="entry name" value="Homeodomain-like"/>
    <property type="match status" value="1"/>
</dbReference>
<dbReference type="PROSITE" id="PS50977">
    <property type="entry name" value="HTH_TETR_2"/>
    <property type="match status" value="1"/>
</dbReference>
<dbReference type="InterPro" id="IPR001647">
    <property type="entry name" value="HTH_TetR"/>
</dbReference>
<dbReference type="InterPro" id="IPR036271">
    <property type="entry name" value="Tet_transcr_reg_TetR-rel_C_sf"/>
</dbReference>
<dbReference type="RefSeq" id="WP_167115604.1">
    <property type="nucleotide sequence ID" value="NZ_JAANOU010000001.1"/>
</dbReference>
<dbReference type="Proteomes" id="UP000754495">
    <property type="component" value="Unassembled WGS sequence"/>
</dbReference>